<dbReference type="InterPro" id="IPR006805">
    <property type="entry name" value="Anth_synth_I_N"/>
</dbReference>
<feature type="domain" description="Chorismate-utilising enzyme C-terminal" evidence="12">
    <location>
        <begin position="483"/>
        <end position="682"/>
    </location>
</feature>
<evidence type="ECO:0000256" key="6">
    <source>
        <dbReference type="ARBA" id="ARBA00022909"/>
    </source>
</evidence>
<evidence type="ECO:0000256" key="2">
    <source>
        <dbReference type="ARBA" id="ARBA00005009"/>
    </source>
</evidence>
<keyword evidence="5" id="KW-0808">Transferase</keyword>
<feature type="domain" description="Glutamine amidotransferase" evidence="11">
    <location>
        <begin position="15"/>
        <end position="226"/>
    </location>
</feature>
<evidence type="ECO:0000259" key="11">
    <source>
        <dbReference type="Pfam" id="PF00117"/>
    </source>
</evidence>
<dbReference type="InterPro" id="IPR015890">
    <property type="entry name" value="Chorismate_C"/>
</dbReference>
<dbReference type="SUPFAM" id="SSF52317">
    <property type="entry name" value="Class I glutamine amidotransferase-like"/>
    <property type="match status" value="1"/>
</dbReference>
<dbReference type="Proteomes" id="UP001140172">
    <property type="component" value="Unassembled WGS sequence"/>
</dbReference>
<feature type="region of interest" description="Disordered" evidence="10">
    <location>
        <begin position="506"/>
        <end position="529"/>
    </location>
</feature>
<reference evidence="14" key="1">
    <citation type="submission" date="2022-07" db="EMBL/GenBank/DDBJ databases">
        <title>Phylogenomic reconstructions and comparative analyses of Kickxellomycotina fungi.</title>
        <authorList>
            <person name="Reynolds N.K."/>
            <person name="Stajich J.E."/>
            <person name="Barry K."/>
            <person name="Grigoriev I.V."/>
            <person name="Crous P."/>
            <person name="Smith M.E."/>
        </authorList>
    </citation>
    <scope>NUCLEOTIDE SEQUENCE</scope>
    <source>
        <strain evidence="14">BCRC 34489</strain>
    </source>
</reference>
<dbReference type="GO" id="GO:0005737">
    <property type="term" value="C:cytoplasm"/>
    <property type="evidence" value="ECO:0007669"/>
    <property type="project" value="TreeGrafter"/>
</dbReference>
<dbReference type="InterPro" id="IPR019999">
    <property type="entry name" value="Anth_synth_I-like"/>
</dbReference>
<evidence type="ECO:0000256" key="5">
    <source>
        <dbReference type="ARBA" id="ARBA00022679"/>
    </source>
</evidence>
<evidence type="ECO:0000256" key="3">
    <source>
        <dbReference type="ARBA" id="ARBA00005970"/>
    </source>
</evidence>
<evidence type="ECO:0000256" key="10">
    <source>
        <dbReference type="SAM" id="MobiDB-lite"/>
    </source>
</evidence>
<evidence type="ECO:0000256" key="8">
    <source>
        <dbReference type="ARBA" id="ARBA00031329"/>
    </source>
</evidence>
<evidence type="ECO:0000256" key="7">
    <source>
        <dbReference type="ARBA" id="ARBA00022962"/>
    </source>
</evidence>
<proteinExistence type="inferred from homology"/>
<evidence type="ECO:0000256" key="4">
    <source>
        <dbReference type="ARBA" id="ARBA00013139"/>
    </source>
</evidence>
<dbReference type="InterPro" id="IPR006221">
    <property type="entry name" value="TrpG/PapA_dom"/>
</dbReference>
<dbReference type="GO" id="GO:0000162">
    <property type="term" value="P:L-tryptophan biosynthetic process"/>
    <property type="evidence" value="ECO:0007669"/>
    <property type="project" value="TreeGrafter"/>
</dbReference>
<evidence type="ECO:0000313" key="14">
    <source>
        <dbReference type="EMBL" id="KAJ2782623.1"/>
    </source>
</evidence>
<keyword evidence="7" id="KW-0315">Glutamine amidotransferase</keyword>
<dbReference type="EMBL" id="JANBUM010000170">
    <property type="protein sequence ID" value="KAJ2782623.1"/>
    <property type="molecule type" value="Genomic_DNA"/>
</dbReference>
<comment type="pathway">
    <text evidence="2">Cofactor biosynthesis; tetrahydrofolate biosynthesis; 4-aminobenzoate from chorismate: step 1/2.</text>
</comment>
<dbReference type="AlphaFoldDB" id="A0A9W8HHJ2"/>
<dbReference type="Pfam" id="PF00425">
    <property type="entry name" value="Chorismate_bind"/>
    <property type="match status" value="1"/>
</dbReference>
<dbReference type="InterPro" id="IPR029062">
    <property type="entry name" value="Class_I_gatase-like"/>
</dbReference>
<dbReference type="PANTHER" id="PTHR11236:SF18">
    <property type="entry name" value="AMINODEOXYCHORISMATE SYNTHASE"/>
    <property type="match status" value="1"/>
</dbReference>
<dbReference type="InterPro" id="IPR005801">
    <property type="entry name" value="ADC_synthase"/>
</dbReference>
<comment type="catalytic activity">
    <reaction evidence="1">
        <text>chorismate + L-glutamine = 4-amino-4-deoxychorismate + L-glutamate</text>
        <dbReference type="Rhea" id="RHEA:11672"/>
        <dbReference type="ChEBI" id="CHEBI:29748"/>
        <dbReference type="ChEBI" id="CHEBI:29985"/>
        <dbReference type="ChEBI" id="CHEBI:58359"/>
        <dbReference type="ChEBI" id="CHEBI:58406"/>
        <dbReference type="EC" id="2.6.1.85"/>
    </reaction>
</comment>
<evidence type="ECO:0000256" key="1">
    <source>
        <dbReference type="ARBA" id="ARBA00001000"/>
    </source>
</evidence>
<dbReference type="GO" id="GO:0008153">
    <property type="term" value="P:4-aminobenzoate biosynthetic process"/>
    <property type="evidence" value="ECO:0007669"/>
    <property type="project" value="TreeGrafter"/>
</dbReference>
<dbReference type="GO" id="GO:0046820">
    <property type="term" value="F:4-amino-4-deoxychorismate synthase activity"/>
    <property type="evidence" value="ECO:0007669"/>
    <property type="project" value="UniProtKB-EC"/>
</dbReference>
<dbReference type="Gene3D" id="3.40.50.880">
    <property type="match status" value="1"/>
</dbReference>
<dbReference type="PANTHER" id="PTHR11236">
    <property type="entry name" value="AMINOBENZOATE/ANTHRANILATE SYNTHASE"/>
    <property type="match status" value="1"/>
</dbReference>
<dbReference type="GO" id="GO:0046656">
    <property type="term" value="P:folic acid biosynthetic process"/>
    <property type="evidence" value="ECO:0007669"/>
    <property type="project" value="UniProtKB-KW"/>
</dbReference>
<dbReference type="OrthoDB" id="64220at2759"/>
<evidence type="ECO:0000259" key="13">
    <source>
        <dbReference type="Pfam" id="PF04715"/>
    </source>
</evidence>
<dbReference type="EC" id="2.6.1.85" evidence="4"/>
<organism evidence="14 15">
    <name type="scientific">Coemansia interrupta</name>
    <dbReference type="NCBI Taxonomy" id="1126814"/>
    <lineage>
        <taxon>Eukaryota</taxon>
        <taxon>Fungi</taxon>
        <taxon>Fungi incertae sedis</taxon>
        <taxon>Zoopagomycota</taxon>
        <taxon>Kickxellomycotina</taxon>
        <taxon>Kickxellomycetes</taxon>
        <taxon>Kickxellales</taxon>
        <taxon>Kickxellaceae</taxon>
        <taxon>Coemansia</taxon>
    </lineage>
</organism>
<comment type="similarity">
    <text evidence="3">In the C-terminal section; belongs to the anthranilate synthase component I family.</text>
</comment>
<protein>
    <recommendedName>
        <fullName evidence="4">aminodeoxychorismate synthase</fullName>
        <ecNumber evidence="4">2.6.1.85</ecNumber>
    </recommendedName>
    <alternativeName>
        <fullName evidence="8">Para-aminobenzoate synthase</fullName>
    </alternativeName>
    <alternativeName>
        <fullName evidence="9">p-aminobenzoic acid synthase</fullName>
    </alternativeName>
</protein>
<keyword evidence="15" id="KW-1185">Reference proteome</keyword>
<evidence type="ECO:0000259" key="12">
    <source>
        <dbReference type="Pfam" id="PF00425"/>
    </source>
</evidence>
<accession>A0A9W8HHJ2</accession>
<dbReference type="PROSITE" id="PS51273">
    <property type="entry name" value="GATASE_TYPE_1"/>
    <property type="match status" value="1"/>
</dbReference>
<name>A0A9W8HHJ2_9FUNG</name>
<gene>
    <name evidence="14" type="ORF">GGI15_002857</name>
</gene>
<dbReference type="Pfam" id="PF00117">
    <property type="entry name" value="GATase"/>
    <property type="match status" value="1"/>
</dbReference>
<sequence>MPSTSLEHSSFPRTLLVDNYDSYTFNVLQLLTAQCLKHNADPAAHILVIRNDQHAWPTVRDLILPHIDNIVISPGPGTPARAEDFGVCTQLISAGQRPLLGVCLGHQGIALAFGAHVRRSGVAVHGQTGTVEVERPDEGLFEGVPRRFAAVRYHSLAVADEGFPHGELEVLARASGSVKAWVDGRVADVATREIMALRHRRRPLFGVQFHPESVCSEHGARLVANFHAITCGERSVSHGGLPQHVRAMSLQAADAQTWRRGVGQAAARWRLVEQTVELAAACRLDALFGRLFGGSRMPVWLDSADAGGRGGGMSVMAAACGPGSATVRYSVATREVEVLAFAVEGSGRSVLASAVLDGADEGSFWAWMQRVADCTSGVAGGGGAGFVGGWVGYFGYEMRAECMGMAAEAAEAGGGRLPDAHLAFVDRCVVVDHTCSPPRAHVRALVANGCPDGAPAWTARLGFASHGDASAWVSATSAAIARPERFQRVTAVGDGGERVVEMRPIKGTCRRDPHGDPAEDRRRREALQGDAKERAEHLMIVDLIRHDLGWIARAGSVAVAGLMEIESYATVHQMVSTVQARLPAGGMGSVGVLAHCFPPGSMTGAPKRRTTQIIDALERRRRRGVYSGCLGYFSACGAQSDWSVVIRTAVVDGRSGRVDVGAGGALTALSQPAAEWAEVETKLHAALRGVERYVAETG</sequence>
<keyword evidence="6" id="KW-0289">Folate biosynthesis</keyword>
<dbReference type="Gene3D" id="3.60.120.10">
    <property type="entry name" value="Anthranilate synthase"/>
    <property type="match status" value="2"/>
</dbReference>
<dbReference type="CDD" id="cd01743">
    <property type="entry name" value="GATase1_Anthranilate_Synthase"/>
    <property type="match status" value="1"/>
</dbReference>
<comment type="caution">
    <text evidence="14">The sequence shown here is derived from an EMBL/GenBank/DDBJ whole genome shotgun (WGS) entry which is preliminary data.</text>
</comment>
<dbReference type="PRINTS" id="PR00099">
    <property type="entry name" value="CPSGATASE"/>
</dbReference>
<dbReference type="PRINTS" id="PR00095">
    <property type="entry name" value="ANTSNTHASEI"/>
</dbReference>
<dbReference type="NCBIfam" id="TIGR00566">
    <property type="entry name" value="trpG_papA"/>
    <property type="match status" value="1"/>
</dbReference>
<dbReference type="Pfam" id="PF04715">
    <property type="entry name" value="Anth_synt_I_N"/>
    <property type="match status" value="1"/>
</dbReference>
<feature type="domain" description="Anthranilate synthase component I N-terminal" evidence="13">
    <location>
        <begin position="297"/>
        <end position="434"/>
    </location>
</feature>
<dbReference type="InterPro" id="IPR017926">
    <property type="entry name" value="GATASE"/>
</dbReference>
<evidence type="ECO:0000256" key="9">
    <source>
        <dbReference type="ARBA" id="ARBA00031904"/>
    </source>
</evidence>
<evidence type="ECO:0000313" key="15">
    <source>
        <dbReference type="Proteomes" id="UP001140172"/>
    </source>
</evidence>
<dbReference type="SUPFAM" id="SSF56322">
    <property type="entry name" value="ADC synthase"/>
    <property type="match status" value="1"/>
</dbReference>